<dbReference type="Proteomes" id="UP000006281">
    <property type="component" value="Chromosome"/>
</dbReference>
<dbReference type="AlphaFoldDB" id="K0K280"/>
<gene>
    <name evidence="2" type="ordered locus">BN6_33360</name>
</gene>
<dbReference type="KEGG" id="sesp:BN6_33360"/>
<dbReference type="HOGENOM" id="CLU_101783_0_0_11"/>
<keyword evidence="3" id="KW-1185">Reference proteome</keyword>
<reference evidence="2 3" key="1">
    <citation type="journal article" date="2012" name="BMC Genomics">
        <title>Complete genome sequence of Saccharothrix espanaensis DSM 44229T and comparison to the other completely sequenced Pseudonocardiaceae.</title>
        <authorList>
            <person name="Strobel T."/>
            <person name="Al-Dilaimi A."/>
            <person name="Blom J."/>
            <person name="Gessner A."/>
            <person name="Kalinowski J."/>
            <person name="Luzhetska M."/>
            <person name="Puhler A."/>
            <person name="Szczepanowski R."/>
            <person name="Bechthold A."/>
            <person name="Ruckert C."/>
        </authorList>
    </citation>
    <scope>NUCLEOTIDE SEQUENCE [LARGE SCALE GENOMIC DNA]</scope>
    <source>
        <strain evidence="3">ATCC 51144 / DSM 44229 / JCM 9112 / NBRC 15066 / NRRL 15764</strain>
    </source>
</reference>
<sequence length="238" mass="25197">MRRATVRGCGRRLLDRPGVDHRHRGEAPGSGWSPAGGRDAGVPDPRSGCMANELKYGDKIHLQNGYAAWTGGYLDTNGHSADVGGKYAVSTADTATRGVGTGTWEILSASGKANGTPVESGDLVYLRNLYGGDGGYLDTNGHATAAQKSAGGKYNVSTSTSKDRAAGTGRWRIFAETSAPTDGYVRKGDVVHLWNTYGDNGGFLETNQHATDGGKLDVDTNAYYNRSDNVADWKIHQA</sequence>
<accession>K0K280</accession>
<feature type="compositionally biased region" description="Basic and acidic residues" evidence="1">
    <location>
        <begin position="12"/>
        <end position="26"/>
    </location>
</feature>
<dbReference type="eggNOG" id="ENOG5032R8J">
    <property type="taxonomic scope" value="Bacteria"/>
</dbReference>
<dbReference type="EMBL" id="HE804045">
    <property type="protein sequence ID" value="CCH30638.1"/>
    <property type="molecule type" value="Genomic_DNA"/>
</dbReference>
<evidence type="ECO:0000256" key="1">
    <source>
        <dbReference type="SAM" id="MobiDB-lite"/>
    </source>
</evidence>
<proteinExistence type="predicted"/>
<dbReference type="STRING" id="1179773.BN6_33360"/>
<evidence type="ECO:0000313" key="3">
    <source>
        <dbReference type="Proteomes" id="UP000006281"/>
    </source>
</evidence>
<organism evidence="2 3">
    <name type="scientific">Saccharothrix espanaensis (strain ATCC 51144 / DSM 44229 / JCM 9112 / NBRC 15066 / NRRL 15764)</name>
    <dbReference type="NCBI Taxonomy" id="1179773"/>
    <lineage>
        <taxon>Bacteria</taxon>
        <taxon>Bacillati</taxon>
        <taxon>Actinomycetota</taxon>
        <taxon>Actinomycetes</taxon>
        <taxon>Pseudonocardiales</taxon>
        <taxon>Pseudonocardiaceae</taxon>
        <taxon>Saccharothrix</taxon>
    </lineage>
</organism>
<feature type="region of interest" description="Disordered" evidence="1">
    <location>
        <begin position="1"/>
        <end position="46"/>
    </location>
</feature>
<dbReference type="PATRIC" id="fig|1179773.3.peg.3338"/>
<name>K0K280_SACES</name>
<protein>
    <submittedName>
        <fullName evidence="2">Uncharacterized protein</fullName>
    </submittedName>
</protein>
<evidence type="ECO:0000313" key="2">
    <source>
        <dbReference type="EMBL" id="CCH30638.1"/>
    </source>
</evidence>